<dbReference type="SUPFAM" id="SSF55469">
    <property type="entry name" value="FMN-dependent nitroreductase-like"/>
    <property type="match status" value="1"/>
</dbReference>
<dbReference type="InterPro" id="IPR052544">
    <property type="entry name" value="Bacteriocin_Proc_Enz"/>
</dbReference>
<dbReference type="InterPro" id="IPR029479">
    <property type="entry name" value="Nitroreductase"/>
</dbReference>
<dbReference type="Gene3D" id="3.40.109.10">
    <property type="entry name" value="NADH Oxidase"/>
    <property type="match status" value="1"/>
</dbReference>
<dbReference type="PANTHER" id="PTHR43745">
    <property type="entry name" value="NITROREDUCTASE MJ1384-RELATED"/>
    <property type="match status" value="1"/>
</dbReference>
<accession>A0A3A4R457</accession>
<dbReference type="Pfam" id="PF00881">
    <property type="entry name" value="Nitroreductase"/>
    <property type="match status" value="1"/>
</dbReference>
<dbReference type="Proteomes" id="UP000266426">
    <property type="component" value="Unassembled WGS sequence"/>
</dbReference>
<dbReference type="CDD" id="cd02142">
    <property type="entry name" value="McbC_SagB-like_oxidoreductase"/>
    <property type="match status" value="1"/>
</dbReference>
<dbReference type="EMBL" id="QZJZ01000053">
    <property type="protein sequence ID" value="RJP59226.1"/>
    <property type="molecule type" value="Genomic_DNA"/>
</dbReference>
<evidence type="ECO:0000313" key="2">
    <source>
        <dbReference type="EMBL" id="RJP59226.1"/>
    </source>
</evidence>
<organism evidence="2 3">
    <name type="scientific">Candidatus Auribacter fodinae</name>
    <dbReference type="NCBI Taxonomy" id="2093366"/>
    <lineage>
        <taxon>Bacteria</taxon>
        <taxon>Pseudomonadati</taxon>
        <taxon>Candidatus Auribacterota</taxon>
        <taxon>Candidatus Auribacteria</taxon>
        <taxon>Candidatus Auribacterales</taxon>
        <taxon>Candidatus Auribacteraceae</taxon>
        <taxon>Candidatus Auribacter</taxon>
    </lineage>
</organism>
<dbReference type="InterPro" id="IPR020051">
    <property type="entry name" value="SagB-type_dehydrogenase"/>
</dbReference>
<comment type="caution">
    <text evidence="2">The sequence shown here is derived from an EMBL/GenBank/DDBJ whole genome shotgun (WGS) entry which is preliminary data.</text>
</comment>
<name>A0A3A4R457_9BACT</name>
<protein>
    <submittedName>
        <fullName evidence="2">SagB/ThcOx family dehydrogenase</fullName>
    </submittedName>
</protein>
<reference evidence="2 3" key="1">
    <citation type="journal article" date="2017" name="ISME J.">
        <title>Energy and carbon metabolisms in a deep terrestrial subsurface fluid microbial community.</title>
        <authorList>
            <person name="Momper L."/>
            <person name="Jungbluth S.P."/>
            <person name="Lee M.D."/>
            <person name="Amend J.P."/>
        </authorList>
    </citation>
    <scope>NUCLEOTIDE SEQUENCE [LARGE SCALE GENOMIC DNA]</scope>
    <source>
        <strain evidence="2">SURF_26</strain>
    </source>
</reference>
<evidence type="ECO:0000259" key="1">
    <source>
        <dbReference type="Pfam" id="PF00881"/>
    </source>
</evidence>
<feature type="domain" description="Nitroreductase" evidence="1">
    <location>
        <begin position="68"/>
        <end position="248"/>
    </location>
</feature>
<dbReference type="GO" id="GO:0016491">
    <property type="term" value="F:oxidoreductase activity"/>
    <property type="evidence" value="ECO:0007669"/>
    <property type="project" value="InterPro"/>
</dbReference>
<proteinExistence type="predicted"/>
<dbReference type="NCBIfam" id="TIGR03605">
    <property type="entry name" value="antibiot_sagB"/>
    <property type="match status" value="1"/>
</dbReference>
<dbReference type="PANTHER" id="PTHR43745:SF2">
    <property type="entry name" value="NITROREDUCTASE MJ1384-RELATED"/>
    <property type="match status" value="1"/>
</dbReference>
<evidence type="ECO:0000313" key="3">
    <source>
        <dbReference type="Proteomes" id="UP000266426"/>
    </source>
</evidence>
<gene>
    <name evidence="2" type="ORF">C4541_06380</name>
</gene>
<dbReference type="InterPro" id="IPR000415">
    <property type="entry name" value="Nitroreductase-like"/>
</dbReference>
<dbReference type="AlphaFoldDB" id="A0A3A4R457"/>
<sequence>MGISHMNSNQIYSPYDHLIDQIGRMFQSLTKYKSNTPLQPEFSPEPAGTKIHLPAPIRDLDRTLFDTIDMRRSVRQFSPEPLSAKELSTMLWATQGVTFSDERYEFRATPSAGGLYPVKTYLVTFNVSNIEQGVASYDEKDHSLRWLRSGDFRKVLCDATIKQKMILESAAVFIWAADMNRSIWRYAQRAYRYIYLDAGHMAQNTALAATALRLGSCAIGAFYDDALDDLLMLDGTQQTAIYLTVIGHIRKNE</sequence>